<feature type="signal peptide" evidence="1">
    <location>
        <begin position="1"/>
        <end position="18"/>
    </location>
</feature>
<evidence type="ECO:0000313" key="3">
    <source>
        <dbReference type="Proteomes" id="UP000320146"/>
    </source>
</evidence>
<sequence length="198" mass="21585">MKKGMMTLVMFLTFTVFADLSANFTYSTNYIWRGMTQTMDDPGYSGGFDYADESGFYAGTWGSNVAFGGAGLELDTYAGYSSSTDGGFDYDVGYISYAYPSAGGDFEEFYFSGSYEGIGFSYYSPTAGDADYMEVSYSDDYVGVSYGDYNGYGTNFLVSYAFPLWGYDASVGYSEFEAETGSGMEDEDGLFFSLGASF</sequence>
<reference evidence="2 3" key="1">
    <citation type="submission" date="2019-02" db="EMBL/GenBank/DDBJ databases">
        <title>Prokaryotic population dynamics and viral predation in marine succession experiment using metagenomics: the confinement effect.</title>
        <authorList>
            <person name="Haro-Moreno J.M."/>
            <person name="Rodriguez-Valera F."/>
            <person name="Lopez-Perez M."/>
        </authorList>
    </citation>
    <scope>NUCLEOTIDE SEQUENCE [LARGE SCALE GENOMIC DNA]</scope>
    <source>
        <strain evidence="2">MED-G166</strain>
    </source>
</reference>
<evidence type="ECO:0008006" key="4">
    <source>
        <dbReference type="Google" id="ProtNLM"/>
    </source>
</evidence>
<evidence type="ECO:0000256" key="1">
    <source>
        <dbReference type="SAM" id="SignalP"/>
    </source>
</evidence>
<name>A0A520MUV4_9GAMM</name>
<evidence type="ECO:0000313" key="2">
    <source>
        <dbReference type="EMBL" id="RZO24987.1"/>
    </source>
</evidence>
<comment type="caution">
    <text evidence="2">The sequence shown here is derived from an EMBL/GenBank/DDBJ whole genome shotgun (WGS) entry which is preliminary data.</text>
</comment>
<organism evidence="2 3">
    <name type="scientific">SAR86 cluster bacterium</name>
    <dbReference type="NCBI Taxonomy" id="2030880"/>
    <lineage>
        <taxon>Bacteria</taxon>
        <taxon>Pseudomonadati</taxon>
        <taxon>Pseudomonadota</taxon>
        <taxon>Gammaproteobacteria</taxon>
        <taxon>SAR86 cluster</taxon>
    </lineage>
</organism>
<dbReference type="NCBIfam" id="TIGR02001">
    <property type="entry name" value="gcw_chp"/>
    <property type="match status" value="1"/>
</dbReference>
<feature type="chain" id="PRO_5021868746" description="Porin" evidence="1">
    <location>
        <begin position="19"/>
        <end position="198"/>
    </location>
</feature>
<dbReference type="Pfam" id="PF09694">
    <property type="entry name" value="Gcw_chp"/>
    <property type="match status" value="1"/>
</dbReference>
<proteinExistence type="predicted"/>
<dbReference type="EMBL" id="SHBL01000001">
    <property type="protein sequence ID" value="RZO24987.1"/>
    <property type="molecule type" value="Genomic_DNA"/>
</dbReference>
<gene>
    <name evidence="2" type="ORF">EVA99_00080</name>
</gene>
<protein>
    <recommendedName>
        <fullName evidence="4">Porin</fullName>
    </recommendedName>
</protein>
<dbReference type="Proteomes" id="UP000320146">
    <property type="component" value="Unassembled WGS sequence"/>
</dbReference>
<accession>A0A520MUV4</accession>
<keyword evidence="1" id="KW-0732">Signal</keyword>
<dbReference type="AlphaFoldDB" id="A0A520MUV4"/>
<dbReference type="InterPro" id="IPR010239">
    <property type="entry name" value="CHP02001"/>
</dbReference>